<feature type="compositionally biased region" description="Basic and acidic residues" evidence="1">
    <location>
        <begin position="699"/>
        <end position="711"/>
    </location>
</feature>
<feature type="compositionally biased region" description="Polar residues" evidence="1">
    <location>
        <begin position="1420"/>
        <end position="1440"/>
    </location>
</feature>
<feature type="compositionally biased region" description="Polar residues" evidence="1">
    <location>
        <begin position="1369"/>
        <end position="1386"/>
    </location>
</feature>
<dbReference type="SMART" id="SM00494">
    <property type="entry name" value="ChtBD2"/>
    <property type="match status" value="1"/>
</dbReference>
<feature type="region of interest" description="Disordered" evidence="1">
    <location>
        <begin position="789"/>
        <end position="814"/>
    </location>
</feature>
<dbReference type="Gene3D" id="2.170.140.10">
    <property type="entry name" value="Chitin binding domain"/>
    <property type="match status" value="1"/>
</dbReference>
<gene>
    <name evidence="3" type="ORF">WN51_00826</name>
</gene>
<feature type="compositionally biased region" description="Polar residues" evidence="1">
    <location>
        <begin position="1072"/>
        <end position="1089"/>
    </location>
</feature>
<feature type="compositionally biased region" description="Polar residues" evidence="1">
    <location>
        <begin position="253"/>
        <end position="284"/>
    </location>
</feature>
<proteinExistence type="predicted"/>
<feature type="region of interest" description="Disordered" evidence="1">
    <location>
        <begin position="126"/>
        <end position="284"/>
    </location>
</feature>
<protein>
    <recommendedName>
        <fullName evidence="2">Chitin-binding type-2 domain-containing protein</fullName>
    </recommendedName>
</protein>
<evidence type="ECO:0000313" key="3">
    <source>
        <dbReference type="EMBL" id="KOX80909.1"/>
    </source>
</evidence>
<dbReference type="OrthoDB" id="10052888at2759"/>
<feature type="compositionally biased region" description="Polar residues" evidence="1">
    <location>
        <begin position="1146"/>
        <end position="1157"/>
    </location>
</feature>
<feature type="domain" description="Chitin-binding type-2" evidence="2">
    <location>
        <begin position="19"/>
        <end position="76"/>
    </location>
</feature>
<dbReference type="InterPro" id="IPR052976">
    <property type="entry name" value="Scoloptoxin-like"/>
</dbReference>
<evidence type="ECO:0000259" key="2">
    <source>
        <dbReference type="PROSITE" id="PS50940"/>
    </source>
</evidence>
<evidence type="ECO:0000256" key="1">
    <source>
        <dbReference type="SAM" id="MobiDB-lite"/>
    </source>
</evidence>
<feature type="region of interest" description="Disordered" evidence="1">
    <location>
        <begin position="1369"/>
        <end position="1440"/>
    </location>
</feature>
<evidence type="ECO:0000313" key="4">
    <source>
        <dbReference type="Proteomes" id="UP000053105"/>
    </source>
</evidence>
<feature type="compositionally biased region" description="Low complexity" evidence="1">
    <location>
        <begin position="158"/>
        <end position="170"/>
    </location>
</feature>
<feature type="region of interest" description="Disordered" evidence="1">
    <location>
        <begin position="1140"/>
        <end position="1201"/>
    </location>
</feature>
<feature type="compositionally biased region" description="Polar residues" evidence="1">
    <location>
        <begin position="225"/>
        <end position="234"/>
    </location>
</feature>
<dbReference type="Proteomes" id="UP000053105">
    <property type="component" value="Unassembled WGS sequence"/>
</dbReference>
<dbReference type="PANTHER" id="PTHR22933:SF42">
    <property type="entry name" value="FI18455P1-RELATED"/>
    <property type="match status" value="1"/>
</dbReference>
<feature type="compositionally biased region" description="Basic and acidic residues" evidence="1">
    <location>
        <begin position="203"/>
        <end position="212"/>
    </location>
</feature>
<feature type="region of interest" description="Disordered" evidence="1">
    <location>
        <begin position="996"/>
        <end position="1043"/>
    </location>
</feature>
<accession>A0A0M9ADH4</accession>
<feature type="compositionally biased region" description="Basic and acidic residues" evidence="1">
    <location>
        <begin position="1102"/>
        <end position="1115"/>
    </location>
</feature>
<feature type="compositionally biased region" description="Polar residues" evidence="1">
    <location>
        <begin position="998"/>
        <end position="1016"/>
    </location>
</feature>
<feature type="non-terminal residue" evidence="3">
    <location>
        <position position="1"/>
    </location>
</feature>
<name>A0A0M9ADH4_9HYME</name>
<dbReference type="Pfam" id="PF01607">
    <property type="entry name" value="CBM_14"/>
    <property type="match status" value="1"/>
</dbReference>
<feature type="region of interest" description="Disordered" evidence="1">
    <location>
        <begin position="322"/>
        <end position="341"/>
    </location>
</feature>
<dbReference type="InterPro" id="IPR002557">
    <property type="entry name" value="Chitin-bd_dom"/>
</dbReference>
<feature type="compositionally biased region" description="Low complexity" evidence="1">
    <location>
        <begin position="322"/>
        <end position="332"/>
    </location>
</feature>
<dbReference type="InterPro" id="IPR036508">
    <property type="entry name" value="Chitin-bd_dom_sf"/>
</dbReference>
<feature type="region of interest" description="Disordered" evidence="1">
    <location>
        <begin position="692"/>
        <end position="731"/>
    </location>
</feature>
<feature type="compositionally biased region" description="Low complexity" evidence="1">
    <location>
        <begin position="1168"/>
        <end position="1180"/>
    </location>
</feature>
<dbReference type="EMBL" id="KQ435694">
    <property type="protein sequence ID" value="KOX80909.1"/>
    <property type="molecule type" value="Genomic_DNA"/>
</dbReference>
<reference evidence="3 4" key="1">
    <citation type="submission" date="2015-07" db="EMBL/GenBank/DDBJ databases">
        <title>The genome of Melipona quadrifasciata.</title>
        <authorList>
            <person name="Pan H."/>
            <person name="Kapheim K."/>
        </authorList>
    </citation>
    <scope>NUCLEOTIDE SEQUENCE [LARGE SCALE GENOMIC DNA]</scope>
    <source>
        <strain evidence="3">0111107301</strain>
        <tissue evidence="3">Whole body</tissue>
    </source>
</reference>
<dbReference type="SUPFAM" id="SSF57625">
    <property type="entry name" value="Invertebrate chitin-binding proteins"/>
    <property type="match status" value="1"/>
</dbReference>
<dbReference type="STRING" id="166423.A0A0M9ADH4"/>
<sequence>VTGQPGVDFPALTTIPATSFSCRGLKGGYYADLETNCQVFHICDNGRKISFLCPNGTIFQQSQLICDWWFKVDCSKSTELYEQSSEQLLEEERRRAESRKSRLDYQQSIESNGQQDYYDVQSLSYDGKQNGRIKPYEEPPQENQVQPNRERIKSSRYFDSSNNFNSQESNSQRENDQSSFTTNGIQSNNQPKQQQFNQFASRNIDEGNRHSTTDYYSTPKKAQNYHVTNRNSNSQRDDKGSLKRLKFKGLNRGNFTSASSQRVTPAYTESTTFRGGNTSPVKESQQFAESAAFVSNRGNRFNENTGNTHHYYYQLYVNRDPTTRSPDSTTTTWRRGNENDVSTQRNFDRSFFTDAGSTYYETTTQYSTATDPCNDEIATTSTYVEAQPTTESLLFANSNHEYRGSLRTTGTNVRSSFVNKSYYNSNNNRESSRAAVASNTGTIPPTTRSYVTTDTLNVDTKLIGKNPTTVSPVYRQNLISTTTEKPFRSTAAYQPSTVTEKDLSPYDRSFTYKQGKVMSTLGPYVPFTKNYAHTSNSGTSKPTPYTATVPTYTPSYTSRTLTPKLKYPTPTSLSKLKPSAAREHALSMLHSLKSLEHSVPSLSEVLRGNEPRVSNVSVPPAASTLHSLALYFSTATENFDSNETTDSSIGVENAEKSLSKRGNGTVQVPTSLLTRHTIDSYAELFKLNDDDAETNNVTTEDRLDNSSYREDDSSEDDLELQQSGGSLDDLRKSNSTKLRELAQVFTHALSAYLLDPDSFKRVLTEIRPTEPSKTTEESEDLWKTTTFYPTQEDEESTSSTKEKDEVLDFSDDGSDARQKLTTVYPTTFEPPTTTIQESVYDTLSTLPSTYYATTPRVLSSQDMFEHNTNAYFETSEPPTESTFTSEPNSTPYVSFYGQNNVESTVTNDPFDLDIGNQSRVGGFQNNSAVTVVEPIEKLLATTPVSDNYVVSPTPFSPSMFVHMATYNWNKKSTSRKPEQQLTPPFFVGHSETVRKASSRVTPESYSSTPVSTTEVSQPRKIPHHKSLLQDSSKPRSELKSGLSLLPTSRSSYMKFRDIYNRITDEREASEKPATTTVPVTESTINSVGDTTPCVDDDSSESVDQREDSKVLENDHWTSSPAVTHLWETSVFVDPQRINYDLESDLGPSTVTTGTSASGERGEYENTPSLGEDVSSSSEESFISEEDVAPFSSQRLSRDKDSPTTFSLLPVSFSSSTVENTVTPKPLITTRSSITTTITSSITSSTNSLPRDTSLPLGYTSLLPYAEVTGKSKSNGTENEIAERLFGKLNASSTDALMRVMKQVDNNETVRQLVLLLIRHCRDPADKTLQREREELLNALLRLPVNEFSSEDSRNAVAEINQLGLSANVKSTSRARSADQSTSSTPLATDPPVTTFRSRKSRRFRTTTENSASIVRRSEKTAASTDETNSSQGDEATSASDNRALELLRSLYTIATKWG</sequence>
<dbReference type="PANTHER" id="PTHR22933">
    <property type="entry name" value="FI18007P1-RELATED"/>
    <property type="match status" value="1"/>
</dbReference>
<dbReference type="GO" id="GO:0005576">
    <property type="term" value="C:extracellular region"/>
    <property type="evidence" value="ECO:0007669"/>
    <property type="project" value="InterPro"/>
</dbReference>
<feature type="compositionally biased region" description="Low complexity" evidence="1">
    <location>
        <begin position="186"/>
        <end position="198"/>
    </location>
</feature>
<dbReference type="GO" id="GO:0008061">
    <property type="term" value="F:chitin binding"/>
    <property type="evidence" value="ECO:0007669"/>
    <property type="project" value="InterPro"/>
</dbReference>
<dbReference type="PROSITE" id="PS50940">
    <property type="entry name" value="CHIT_BIND_II"/>
    <property type="match status" value="1"/>
</dbReference>
<feature type="region of interest" description="Disordered" evidence="1">
    <location>
        <begin position="1066"/>
        <end position="1115"/>
    </location>
</feature>
<organism evidence="3 4">
    <name type="scientific">Melipona quadrifasciata</name>
    <dbReference type="NCBI Taxonomy" id="166423"/>
    <lineage>
        <taxon>Eukaryota</taxon>
        <taxon>Metazoa</taxon>
        <taxon>Ecdysozoa</taxon>
        <taxon>Arthropoda</taxon>
        <taxon>Hexapoda</taxon>
        <taxon>Insecta</taxon>
        <taxon>Pterygota</taxon>
        <taxon>Neoptera</taxon>
        <taxon>Endopterygota</taxon>
        <taxon>Hymenoptera</taxon>
        <taxon>Apocrita</taxon>
        <taxon>Aculeata</taxon>
        <taxon>Apoidea</taxon>
        <taxon>Anthophila</taxon>
        <taxon>Apidae</taxon>
        <taxon>Melipona</taxon>
    </lineage>
</organism>
<keyword evidence="4" id="KW-1185">Reference proteome</keyword>